<evidence type="ECO:0000259" key="2">
    <source>
        <dbReference type="Pfam" id="PF02517"/>
    </source>
</evidence>
<dbReference type="GO" id="GO:0006508">
    <property type="term" value="P:proteolysis"/>
    <property type="evidence" value="ECO:0007669"/>
    <property type="project" value="UniProtKB-KW"/>
</dbReference>
<feature type="transmembrane region" description="Helical" evidence="1">
    <location>
        <begin position="167"/>
        <end position="185"/>
    </location>
</feature>
<dbReference type="EMBL" id="QXIR01000049">
    <property type="protein sequence ID" value="RIW28000.1"/>
    <property type="molecule type" value="Genomic_DNA"/>
</dbReference>
<dbReference type="GO" id="GO:0080120">
    <property type="term" value="P:CAAX-box protein maturation"/>
    <property type="evidence" value="ECO:0007669"/>
    <property type="project" value="UniProtKB-ARBA"/>
</dbReference>
<evidence type="ECO:0000313" key="4">
    <source>
        <dbReference type="Proteomes" id="UP000265801"/>
    </source>
</evidence>
<sequence>MRQNQREIIKQISDRELTFHLYATQMVLLTISIILGIFLYDDISSFLKQFVWDRQILTYGVGSGIVIAALDLLFMKVLPKKYYDDGGINERIFRDRSVFQIGVLTAVIAFCEEMLFRGVIQHHIGFLAGTIIFAVVHIRYWGNWFLILNILILSVWIGLVYEWTANLGVTMAMHFFIDFLLGLAIKYQAENREKEGMFYE</sequence>
<keyword evidence="1" id="KW-1133">Transmembrane helix</keyword>
<proteinExistence type="predicted"/>
<keyword evidence="1" id="KW-0472">Membrane</keyword>
<dbReference type="InterPro" id="IPR003675">
    <property type="entry name" value="Rce1/LyrA-like_dom"/>
</dbReference>
<accession>A0A3A1QML7</accession>
<feature type="transmembrane region" description="Helical" evidence="1">
    <location>
        <begin position="98"/>
        <end position="116"/>
    </location>
</feature>
<evidence type="ECO:0000256" key="1">
    <source>
        <dbReference type="SAM" id="Phobius"/>
    </source>
</evidence>
<keyword evidence="3" id="KW-0482">Metalloprotease</keyword>
<keyword evidence="3" id="KW-0378">Hydrolase</keyword>
<dbReference type="GO" id="GO:0008237">
    <property type="term" value="F:metallopeptidase activity"/>
    <property type="evidence" value="ECO:0007669"/>
    <property type="project" value="UniProtKB-KW"/>
</dbReference>
<feature type="transmembrane region" description="Helical" evidence="1">
    <location>
        <begin position="145"/>
        <end position="161"/>
    </location>
</feature>
<feature type="transmembrane region" description="Helical" evidence="1">
    <location>
        <begin position="122"/>
        <end position="138"/>
    </location>
</feature>
<evidence type="ECO:0000313" key="3">
    <source>
        <dbReference type="EMBL" id="RIW28000.1"/>
    </source>
</evidence>
<protein>
    <submittedName>
        <fullName evidence="3">CPBP family intramembrane metalloprotease</fullName>
    </submittedName>
</protein>
<feature type="domain" description="CAAX prenyl protease 2/Lysostaphin resistance protein A-like" evidence="2">
    <location>
        <begin position="98"/>
        <end position="180"/>
    </location>
</feature>
<dbReference type="RefSeq" id="WP_119549535.1">
    <property type="nucleotide sequence ID" value="NZ_QXIR01000049.1"/>
</dbReference>
<name>A0A3A1QML7_9BACI</name>
<gene>
    <name evidence="3" type="ORF">D3H55_22355</name>
</gene>
<organism evidence="3 4">
    <name type="scientific">Bacillus salacetis</name>
    <dbReference type="NCBI Taxonomy" id="2315464"/>
    <lineage>
        <taxon>Bacteria</taxon>
        <taxon>Bacillati</taxon>
        <taxon>Bacillota</taxon>
        <taxon>Bacilli</taxon>
        <taxon>Bacillales</taxon>
        <taxon>Bacillaceae</taxon>
        <taxon>Bacillus</taxon>
    </lineage>
</organism>
<keyword evidence="3" id="KW-0645">Protease</keyword>
<dbReference type="OrthoDB" id="1523022at2"/>
<feature type="transmembrane region" description="Helical" evidence="1">
    <location>
        <begin position="56"/>
        <end position="78"/>
    </location>
</feature>
<reference evidence="3 4" key="1">
    <citation type="submission" date="2018-09" db="EMBL/GenBank/DDBJ databases">
        <title>Bacillus saliacetes sp. nov., isolated from Thai shrimp paste (Ka-pi).</title>
        <authorList>
            <person name="Daroonpunt R."/>
            <person name="Tanasupawat S."/>
            <person name="Yiamsombut S."/>
        </authorList>
    </citation>
    <scope>NUCLEOTIDE SEQUENCE [LARGE SCALE GENOMIC DNA]</scope>
    <source>
        <strain evidence="3 4">SKP7-4</strain>
    </source>
</reference>
<feature type="transmembrane region" description="Helical" evidence="1">
    <location>
        <begin position="21"/>
        <end position="40"/>
    </location>
</feature>
<keyword evidence="1" id="KW-0812">Transmembrane</keyword>
<keyword evidence="4" id="KW-1185">Reference proteome</keyword>
<dbReference type="AlphaFoldDB" id="A0A3A1QML7"/>
<dbReference type="Proteomes" id="UP000265801">
    <property type="component" value="Unassembled WGS sequence"/>
</dbReference>
<dbReference type="Pfam" id="PF02517">
    <property type="entry name" value="Rce1-like"/>
    <property type="match status" value="1"/>
</dbReference>
<dbReference type="GO" id="GO:0004175">
    <property type="term" value="F:endopeptidase activity"/>
    <property type="evidence" value="ECO:0007669"/>
    <property type="project" value="UniProtKB-ARBA"/>
</dbReference>
<comment type="caution">
    <text evidence="3">The sequence shown here is derived from an EMBL/GenBank/DDBJ whole genome shotgun (WGS) entry which is preliminary data.</text>
</comment>